<feature type="region of interest" description="Disordered" evidence="1">
    <location>
        <begin position="66"/>
        <end position="86"/>
    </location>
</feature>
<evidence type="ECO:0000313" key="3">
    <source>
        <dbReference type="Proteomes" id="UP001152622"/>
    </source>
</evidence>
<sequence>MPQVLDSGPPRASGKNAKICGRGSGNAVALVQRGRPCEPATGQASAVTLLINISRCLRPLYVNSAVSDRSEAPRKRPSRRGGFQVLSTKRFRNEGYRFNGKAAERDSPRSAWIRSLATARRNPRGGRSGKRNERC</sequence>
<evidence type="ECO:0000313" key="2">
    <source>
        <dbReference type="EMBL" id="KAJ8350608.1"/>
    </source>
</evidence>
<accession>A0A9Q1F404</accession>
<proteinExistence type="predicted"/>
<gene>
    <name evidence="2" type="ORF">SKAU_G00257380</name>
</gene>
<protein>
    <submittedName>
        <fullName evidence="2">Uncharacterized protein</fullName>
    </submittedName>
</protein>
<dbReference type="AlphaFoldDB" id="A0A9Q1F404"/>
<keyword evidence="3" id="KW-1185">Reference proteome</keyword>
<dbReference type="Proteomes" id="UP001152622">
    <property type="component" value="Chromosome 9"/>
</dbReference>
<evidence type="ECO:0000256" key="1">
    <source>
        <dbReference type="SAM" id="MobiDB-lite"/>
    </source>
</evidence>
<feature type="region of interest" description="Disordered" evidence="1">
    <location>
        <begin position="99"/>
        <end position="135"/>
    </location>
</feature>
<name>A0A9Q1F404_SYNKA</name>
<comment type="caution">
    <text evidence="2">The sequence shown here is derived from an EMBL/GenBank/DDBJ whole genome shotgun (WGS) entry which is preliminary data.</text>
</comment>
<organism evidence="2 3">
    <name type="scientific">Synaphobranchus kaupii</name>
    <name type="common">Kaup's arrowtooth eel</name>
    <dbReference type="NCBI Taxonomy" id="118154"/>
    <lineage>
        <taxon>Eukaryota</taxon>
        <taxon>Metazoa</taxon>
        <taxon>Chordata</taxon>
        <taxon>Craniata</taxon>
        <taxon>Vertebrata</taxon>
        <taxon>Euteleostomi</taxon>
        <taxon>Actinopterygii</taxon>
        <taxon>Neopterygii</taxon>
        <taxon>Teleostei</taxon>
        <taxon>Anguilliformes</taxon>
        <taxon>Synaphobranchidae</taxon>
        <taxon>Synaphobranchus</taxon>
    </lineage>
</organism>
<reference evidence="2" key="1">
    <citation type="journal article" date="2023" name="Science">
        <title>Genome structures resolve the early diversification of teleost fishes.</title>
        <authorList>
            <person name="Parey E."/>
            <person name="Louis A."/>
            <person name="Montfort J."/>
            <person name="Bouchez O."/>
            <person name="Roques C."/>
            <person name="Iampietro C."/>
            <person name="Lluch J."/>
            <person name="Castinel A."/>
            <person name="Donnadieu C."/>
            <person name="Desvignes T."/>
            <person name="Floi Bucao C."/>
            <person name="Jouanno E."/>
            <person name="Wen M."/>
            <person name="Mejri S."/>
            <person name="Dirks R."/>
            <person name="Jansen H."/>
            <person name="Henkel C."/>
            <person name="Chen W.J."/>
            <person name="Zahm M."/>
            <person name="Cabau C."/>
            <person name="Klopp C."/>
            <person name="Thompson A.W."/>
            <person name="Robinson-Rechavi M."/>
            <person name="Braasch I."/>
            <person name="Lecointre G."/>
            <person name="Bobe J."/>
            <person name="Postlethwait J.H."/>
            <person name="Berthelot C."/>
            <person name="Roest Crollius H."/>
            <person name="Guiguen Y."/>
        </authorList>
    </citation>
    <scope>NUCLEOTIDE SEQUENCE</scope>
    <source>
        <strain evidence="2">WJC10195</strain>
    </source>
</reference>
<dbReference type="EMBL" id="JAINUF010000009">
    <property type="protein sequence ID" value="KAJ8350608.1"/>
    <property type="molecule type" value="Genomic_DNA"/>
</dbReference>